<dbReference type="EMBL" id="JBHLZU010000027">
    <property type="protein sequence ID" value="MFB9908663.1"/>
    <property type="molecule type" value="Genomic_DNA"/>
</dbReference>
<evidence type="ECO:0000313" key="3">
    <source>
        <dbReference type="Proteomes" id="UP001589693"/>
    </source>
</evidence>
<keyword evidence="1" id="KW-0472">Membrane</keyword>
<name>A0ABV6A656_9PSEU</name>
<organism evidence="2 3">
    <name type="scientific">Allokutzneria oryzae</name>
    <dbReference type="NCBI Taxonomy" id="1378989"/>
    <lineage>
        <taxon>Bacteria</taxon>
        <taxon>Bacillati</taxon>
        <taxon>Actinomycetota</taxon>
        <taxon>Actinomycetes</taxon>
        <taxon>Pseudonocardiales</taxon>
        <taxon>Pseudonocardiaceae</taxon>
        <taxon>Allokutzneria</taxon>
    </lineage>
</organism>
<dbReference type="Proteomes" id="UP001589693">
    <property type="component" value="Unassembled WGS sequence"/>
</dbReference>
<sequence length="96" mass="10626">MTTKKINDAAETKQDKDNLDADELRDDILHTRAKLAGTVDALSYKLDVKNRAREKVQLAVGQVVEWARTLNGRRAAAIAAGVVAGVLALWLMRRKK</sequence>
<proteinExistence type="predicted"/>
<feature type="transmembrane region" description="Helical" evidence="1">
    <location>
        <begin position="75"/>
        <end position="92"/>
    </location>
</feature>
<keyword evidence="3" id="KW-1185">Reference proteome</keyword>
<gene>
    <name evidence="2" type="ORF">ACFFQA_32405</name>
</gene>
<evidence type="ECO:0000313" key="2">
    <source>
        <dbReference type="EMBL" id="MFB9908663.1"/>
    </source>
</evidence>
<keyword evidence="1" id="KW-0812">Transmembrane</keyword>
<accession>A0ABV6A656</accession>
<dbReference type="Pfam" id="PF12277">
    <property type="entry name" value="DUF3618"/>
    <property type="match status" value="1"/>
</dbReference>
<comment type="caution">
    <text evidence="2">The sequence shown here is derived from an EMBL/GenBank/DDBJ whole genome shotgun (WGS) entry which is preliminary data.</text>
</comment>
<dbReference type="RefSeq" id="WP_377860572.1">
    <property type="nucleotide sequence ID" value="NZ_JBHLZU010000027.1"/>
</dbReference>
<evidence type="ECO:0000256" key="1">
    <source>
        <dbReference type="SAM" id="Phobius"/>
    </source>
</evidence>
<protein>
    <submittedName>
        <fullName evidence="2">DUF3618 domain-containing protein</fullName>
    </submittedName>
</protein>
<reference evidence="2 3" key="1">
    <citation type="submission" date="2024-09" db="EMBL/GenBank/DDBJ databases">
        <authorList>
            <person name="Sun Q."/>
            <person name="Mori K."/>
        </authorList>
    </citation>
    <scope>NUCLEOTIDE SEQUENCE [LARGE SCALE GENOMIC DNA]</scope>
    <source>
        <strain evidence="2 3">TBRC 7907</strain>
    </source>
</reference>
<dbReference type="InterPro" id="IPR022062">
    <property type="entry name" value="DUF3618"/>
</dbReference>
<keyword evidence="1" id="KW-1133">Transmembrane helix</keyword>